<gene>
    <name evidence="9" type="ORF">HNQ58_001605</name>
</gene>
<feature type="domain" description="SLH" evidence="8">
    <location>
        <begin position="752"/>
        <end position="823"/>
    </location>
</feature>
<keyword evidence="10" id="KW-1185">Reference proteome</keyword>
<feature type="active site" description="Charge relay system" evidence="5 6">
    <location>
        <position position="201"/>
    </location>
</feature>
<feature type="domain" description="SLH" evidence="8">
    <location>
        <begin position="668"/>
        <end position="741"/>
    </location>
</feature>
<proteinExistence type="inferred from homology"/>
<dbReference type="InterPro" id="IPR000209">
    <property type="entry name" value="Peptidase_S8/S53_dom"/>
</dbReference>
<evidence type="ECO:0000256" key="4">
    <source>
        <dbReference type="ARBA" id="ARBA00022825"/>
    </source>
</evidence>
<dbReference type="RefSeq" id="WP_183948374.1">
    <property type="nucleotide sequence ID" value="NZ_JACHHX010000009.1"/>
</dbReference>
<feature type="active site" description="Charge relay system" evidence="5 6">
    <location>
        <position position="151"/>
    </location>
</feature>
<feature type="chain" id="PRO_5031294917" evidence="7">
    <location>
        <begin position="29"/>
        <end position="823"/>
    </location>
</feature>
<evidence type="ECO:0000256" key="1">
    <source>
        <dbReference type="ARBA" id="ARBA00011073"/>
    </source>
</evidence>
<dbReference type="PROSITE" id="PS51272">
    <property type="entry name" value="SLH"/>
    <property type="match status" value="2"/>
</dbReference>
<protein>
    <submittedName>
        <fullName evidence="9">Subtilisin family serine protease</fullName>
    </submittedName>
</protein>
<organism evidence="9 10">
    <name type="scientific">Rehaibacterium terrae</name>
    <dbReference type="NCBI Taxonomy" id="1341696"/>
    <lineage>
        <taxon>Bacteria</taxon>
        <taxon>Pseudomonadati</taxon>
        <taxon>Pseudomonadota</taxon>
        <taxon>Gammaproteobacteria</taxon>
        <taxon>Lysobacterales</taxon>
        <taxon>Lysobacteraceae</taxon>
        <taxon>Rehaibacterium</taxon>
    </lineage>
</organism>
<comment type="caution">
    <text evidence="9">The sequence shown here is derived from an EMBL/GenBank/DDBJ whole genome shotgun (WGS) entry which is preliminary data.</text>
</comment>
<dbReference type="Pfam" id="PF00395">
    <property type="entry name" value="SLH"/>
    <property type="match status" value="1"/>
</dbReference>
<dbReference type="Gene3D" id="3.40.50.200">
    <property type="entry name" value="Peptidase S8/S53 domain"/>
    <property type="match status" value="1"/>
</dbReference>
<accession>A0A7W7Y084</accession>
<dbReference type="InterPro" id="IPR001119">
    <property type="entry name" value="SLH_dom"/>
</dbReference>
<dbReference type="PROSITE" id="PS51892">
    <property type="entry name" value="SUBTILASE"/>
    <property type="match status" value="1"/>
</dbReference>
<evidence type="ECO:0000256" key="3">
    <source>
        <dbReference type="ARBA" id="ARBA00022801"/>
    </source>
</evidence>
<dbReference type="PROSITE" id="PS00138">
    <property type="entry name" value="SUBTILASE_SER"/>
    <property type="match status" value="1"/>
</dbReference>
<name>A0A7W7Y084_9GAMM</name>
<dbReference type="PROSITE" id="PS00137">
    <property type="entry name" value="SUBTILASE_HIS"/>
    <property type="match status" value="1"/>
</dbReference>
<evidence type="ECO:0000256" key="5">
    <source>
        <dbReference type="PIRSR" id="PIRSR615500-1"/>
    </source>
</evidence>
<dbReference type="AlphaFoldDB" id="A0A7W7Y084"/>
<dbReference type="InterPro" id="IPR022398">
    <property type="entry name" value="Peptidase_S8_His-AS"/>
</dbReference>
<feature type="signal peptide" evidence="7">
    <location>
        <begin position="1"/>
        <end position="28"/>
    </location>
</feature>
<dbReference type="SUPFAM" id="SSF52743">
    <property type="entry name" value="Subtilisin-like"/>
    <property type="match status" value="1"/>
</dbReference>
<dbReference type="InterPro" id="IPR023828">
    <property type="entry name" value="Peptidase_S8_Ser-AS"/>
</dbReference>
<keyword evidence="2 6" id="KW-0645">Protease</keyword>
<dbReference type="PANTHER" id="PTHR43806:SF11">
    <property type="entry name" value="CEREVISIN-RELATED"/>
    <property type="match status" value="1"/>
</dbReference>
<comment type="similarity">
    <text evidence="1 6">Belongs to the peptidase S8 family.</text>
</comment>
<dbReference type="GO" id="GO:0004252">
    <property type="term" value="F:serine-type endopeptidase activity"/>
    <property type="evidence" value="ECO:0007669"/>
    <property type="project" value="UniProtKB-UniRule"/>
</dbReference>
<sequence length="823" mass="85672">MSTPAHLRLGIRLALAGAMLGASSLALAATIDPYLQDKLPTVAINDAIEVIVTFEGDGPLSAAQKQRLADIGLTGVVLNELPIAGVLATPAQIRILDGWDDVRSIWFNAPLEYENREATALTGVDRLRTDPLLRNNGVPYSGKGVSVLVNDSGVDGTHPDLKFGRHVVQNVAAQTNLRSLTSLSPITYTENVPNTDIGGGHGTHVAGTVGGTGAASGGDFEGVAPGAGIVGYGSGAALFILDTLGGFDYALTHQFTYNIRVVSNSFGQTSDTGSAFNPDHPTNVATKKLADRGVVVVFSAGNSGPGEGTITGQFKKAPWVVTVAAGDKQGRLASFSSRGEKGKGGTVSIGGQSLTWEDRPTVTAPGVNIYSARASTSGPLDLLALQSEIDEIGPGLATYYSRKSGTSMAAPHVSGIVALMLEANPALDWRGVKKILQDTATNIPGREAWEAGAGYVNAYAAVQAARELGQFGATVNLNRSFNANAQVSTASSVNVSFDFSPVGQTGAVQFEVGADISLVSARANIGDNTLALVLIDPNGKRYGSSIALPVLGQNVAVAAPGVPGTWTLTARGIGSVSGTNLDPLQVTNGYGAPGTVRANIKQLRTDGYTGLNDIAGHPAQGFVEYAVSKRLVDAGSDGRYRPDDSLLKRELADFLVMGAGVRQSDPLAGASFSDVKPTSALFPFVEAVSARGPVLRDTFHGHDRIVRSGSKFEPGKTVVRQELAYSLVQSLGLQAQARAHSGDVSVLHDGKRIVLDDQDQIDPALRGYVQLALDLGLIPARFSLKQGPFDLQPTLHASFGPTAKVTRGDYAAAATRYLGVYGL</sequence>
<evidence type="ECO:0000313" key="9">
    <source>
        <dbReference type="EMBL" id="MBB5015701.1"/>
    </source>
</evidence>
<evidence type="ECO:0000256" key="2">
    <source>
        <dbReference type="ARBA" id="ARBA00022670"/>
    </source>
</evidence>
<dbReference type="PANTHER" id="PTHR43806">
    <property type="entry name" value="PEPTIDASE S8"/>
    <property type="match status" value="1"/>
</dbReference>
<feature type="active site" description="Charge relay system" evidence="5 6">
    <location>
        <position position="407"/>
    </location>
</feature>
<keyword evidence="3 6" id="KW-0378">Hydrolase</keyword>
<keyword evidence="4 6" id="KW-0720">Serine protease</keyword>
<dbReference type="EMBL" id="JACHHX010000009">
    <property type="protein sequence ID" value="MBB5015701.1"/>
    <property type="molecule type" value="Genomic_DNA"/>
</dbReference>
<dbReference type="GO" id="GO:0006508">
    <property type="term" value="P:proteolysis"/>
    <property type="evidence" value="ECO:0007669"/>
    <property type="project" value="UniProtKB-KW"/>
</dbReference>
<dbReference type="InterPro" id="IPR036852">
    <property type="entry name" value="Peptidase_S8/S53_dom_sf"/>
</dbReference>
<dbReference type="PRINTS" id="PR00723">
    <property type="entry name" value="SUBTILISIN"/>
</dbReference>
<reference evidence="9 10" key="1">
    <citation type="submission" date="2020-08" db="EMBL/GenBank/DDBJ databases">
        <title>Genomic Encyclopedia of Type Strains, Phase IV (KMG-IV): sequencing the most valuable type-strain genomes for metagenomic binning, comparative biology and taxonomic classification.</title>
        <authorList>
            <person name="Goeker M."/>
        </authorList>
    </citation>
    <scope>NUCLEOTIDE SEQUENCE [LARGE SCALE GENOMIC DNA]</scope>
    <source>
        <strain evidence="9 10">DSM 25897</strain>
    </source>
</reference>
<evidence type="ECO:0000313" key="10">
    <source>
        <dbReference type="Proteomes" id="UP000519004"/>
    </source>
</evidence>
<dbReference type="InterPro" id="IPR050131">
    <property type="entry name" value="Peptidase_S8_subtilisin-like"/>
</dbReference>
<dbReference type="Proteomes" id="UP000519004">
    <property type="component" value="Unassembled WGS sequence"/>
</dbReference>
<evidence type="ECO:0000256" key="7">
    <source>
        <dbReference type="SAM" id="SignalP"/>
    </source>
</evidence>
<dbReference type="Pfam" id="PF00082">
    <property type="entry name" value="Peptidase_S8"/>
    <property type="match status" value="1"/>
</dbReference>
<dbReference type="InterPro" id="IPR015500">
    <property type="entry name" value="Peptidase_S8_subtilisin-rel"/>
</dbReference>
<evidence type="ECO:0000259" key="8">
    <source>
        <dbReference type="PROSITE" id="PS51272"/>
    </source>
</evidence>
<evidence type="ECO:0000256" key="6">
    <source>
        <dbReference type="PROSITE-ProRule" id="PRU01240"/>
    </source>
</evidence>
<keyword evidence="7" id="KW-0732">Signal</keyword>